<geneLocation type="plasmid" evidence="1">
    <name>unnamed1</name>
</geneLocation>
<dbReference type="EMBL" id="CP044332">
    <property type="protein sequence ID" value="QGM99802.1"/>
    <property type="molecule type" value="Genomic_DNA"/>
</dbReference>
<dbReference type="KEGG" id="mpar:F7D14_19520"/>
<evidence type="ECO:0000313" key="1">
    <source>
        <dbReference type="EMBL" id="QGM99802.1"/>
    </source>
</evidence>
<dbReference type="InterPro" id="IPR012340">
    <property type="entry name" value="NA-bd_OB-fold"/>
</dbReference>
<dbReference type="Gene3D" id="2.40.50.140">
    <property type="entry name" value="Nucleic acid-binding proteins"/>
    <property type="match status" value="1"/>
</dbReference>
<gene>
    <name evidence="1" type="ORF">F7D14_19520</name>
</gene>
<dbReference type="GO" id="GO:0003677">
    <property type="term" value="F:DNA binding"/>
    <property type="evidence" value="ECO:0007669"/>
    <property type="project" value="UniProtKB-KW"/>
</dbReference>
<dbReference type="Proteomes" id="UP000422569">
    <property type="component" value="Plasmid unnamed1"/>
</dbReference>
<reference evidence="1 2" key="1">
    <citation type="submission" date="2019-09" db="EMBL/GenBank/DDBJ databases">
        <title>Isolation and complete genome sequencing of Methylocystis species.</title>
        <authorList>
            <person name="Rumah B.L."/>
            <person name="Stead C.E."/>
            <person name="Stevens B.C."/>
            <person name="Minton N.P."/>
            <person name="Grosse-Honebrink A."/>
            <person name="Zhang Y."/>
        </authorList>
    </citation>
    <scope>NUCLEOTIDE SEQUENCE [LARGE SCALE GENOMIC DNA]</scope>
    <source>
        <strain evidence="1 2">BRCS2</strain>
        <plasmid evidence="1 2">unnamed1</plasmid>
    </source>
</reference>
<keyword evidence="2" id="KW-1185">Reference proteome</keyword>
<protein>
    <submittedName>
        <fullName evidence="1">Single-stranded DNA-binding protein</fullName>
    </submittedName>
</protein>
<keyword evidence="1" id="KW-0238">DNA-binding</keyword>
<sequence>MAHLCEMNQIGHVASVKSIGKHLIVRIASNANYKNGEGAWVERTHWNEHTIFERQGGLLKWASESLKPGDLVLVRSTPFQTEWKKDGETHYGQTFAVNELSLLTAKSDKKERLDEAAKSRGRQRR</sequence>
<keyword evidence="1" id="KW-0614">Plasmid</keyword>
<proteinExistence type="predicted"/>
<dbReference type="AlphaFoldDB" id="A0A6B8MDF1"/>
<evidence type="ECO:0000313" key="2">
    <source>
        <dbReference type="Proteomes" id="UP000422569"/>
    </source>
</evidence>
<dbReference type="RefSeq" id="WP_016919209.1">
    <property type="nucleotide sequence ID" value="NZ_CP044332.1"/>
</dbReference>
<organism evidence="1 2">
    <name type="scientific">Methylocystis parvus</name>
    <dbReference type="NCBI Taxonomy" id="134"/>
    <lineage>
        <taxon>Bacteria</taxon>
        <taxon>Pseudomonadati</taxon>
        <taxon>Pseudomonadota</taxon>
        <taxon>Alphaproteobacteria</taxon>
        <taxon>Hyphomicrobiales</taxon>
        <taxon>Methylocystaceae</taxon>
        <taxon>Methylocystis</taxon>
    </lineage>
</organism>
<dbReference type="SUPFAM" id="SSF50249">
    <property type="entry name" value="Nucleic acid-binding proteins"/>
    <property type="match status" value="1"/>
</dbReference>
<accession>A0A6B8MDF1</accession>
<name>A0A6B8MDF1_9HYPH</name>